<dbReference type="GO" id="GO:0006633">
    <property type="term" value="P:fatty acid biosynthetic process"/>
    <property type="evidence" value="ECO:0007669"/>
    <property type="project" value="InterPro"/>
</dbReference>
<dbReference type="PROSITE" id="PS00606">
    <property type="entry name" value="KS3_1"/>
    <property type="match status" value="1"/>
</dbReference>
<dbReference type="SUPFAM" id="SSF52151">
    <property type="entry name" value="FabD/lysophospholipase-like"/>
    <property type="match status" value="1"/>
</dbReference>
<dbReference type="PANTHER" id="PTHR43775">
    <property type="entry name" value="FATTY ACID SYNTHASE"/>
    <property type="match status" value="1"/>
</dbReference>
<dbReference type="SUPFAM" id="SSF53901">
    <property type="entry name" value="Thiolase-like"/>
    <property type="match status" value="1"/>
</dbReference>
<dbReference type="GO" id="GO:0031177">
    <property type="term" value="F:phosphopantetheine binding"/>
    <property type="evidence" value="ECO:0007669"/>
    <property type="project" value="InterPro"/>
</dbReference>
<evidence type="ECO:0000259" key="4">
    <source>
        <dbReference type="PROSITE" id="PS50075"/>
    </source>
</evidence>
<dbReference type="InterPro" id="IPR001227">
    <property type="entry name" value="Ac_transferase_dom_sf"/>
</dbReference>
<keyword evidence="1" id="KW-0596">Phosphopantetheine</keyword>
<dbReference type="InterPro" id="IPR014030">
    <property type="entry name" value="Ketoacyl_synth_N"/>
</dbReference>
<dbReference type="PROSITE" id="PS50075">
    <property type="entry name" value="CARRIER"/>
    <property type="match status" value="1"/>
</dbReference>
<reference evidence="6" key="1">
    <citation type="submission" date="2013-10" db="EMBL/GenBank/DDBJ databases">
        <title>Genomic analysis of the causative agents of coccidiosis in chickens.</title>
        <authorList>
            <person name="Reid A.J."/>
            <person name="Blake D."/>
            <person name="Billington K."/>
            <person name="Browne H."/>
            <person name="Dunn M."/>
            <person name="Hung S."/>
            <person name="Kawahara F."/>
            <person name="Miranda-Saavedra D."/>
            <person name="Mourier T."/>
            <person name="Nagra H."/>
            <person name="Otto T.D."/>
            <person name="Rawlings N."/>
            <person name="Sanchez A."/>
            <person name="Sanders M."/>
            <person name="Subramaniam C."/>
            <person name="Tay Y."/>
            <person name="Dear P."/>
            <person name="Doerig C."/>
            <person name="Gruber A."/>
            <person name="Parkinson J."/>
            <person name="Shirley M."/>
            <person name="Wan K.L."/>
            <person name="Berriman M."/>
            <person name="Tomley F."/>
            <person name="Pain A."/>
        </authorList>
    </citation>
    <scope>NUCLEOTIDE SEQUENCE [LARGE SCALE GENOMIC DNA]</scope>
    <source>
        <strain evidence="6">Weybridge</strain>
    </source>
</reference>
<evidence type="ECO:0000256" key="2">
    <source>
        <dbReference type="ARBA" id="ARBA00022553"/>
    </source>
</evidence>
<dbReference type="InterPro" id="IPR006162">
    <property type="entry name" value="Ppantetheine_attach_site"/>
</dbReference>
<dbReference type="Pfam" id="PF00109">
    <property type="entry name" value="ketoacyl-synt"/>
    <property type="match status" value="1"/>
</dbReference>
<dbReference type="Pfam" id="PF00550">
    <property type="entry name" value="PP-binding"/>
    <property type="match status" value="1"/>
</dbReference>
<name>U6MAY7_EIMMA</name>
<accession>U6MAY7</accession>
<dbReference type="OMA" id="CVEDIPW"/>
<evidence type="ECO:0000313" key="7">
    <source>
        <dbReference type="Proteomes" id="UP000030763"/>
    </source>
</evidence>
<dbReference type="GeneID" id="25339333"/>
<dbReference type="Pfam" id="PF00698">
    <property type="entry name" value="Acyl_transf_1"/>
    <property type="match status" value="1"/>
</dbReference>
<dbReference type="VEuPathDB" id="ToxoDB:EMWEY_00053470"/>
<proteinExistence type="predicted"/>
<dbReference type="InterPro" id="IPR009081">
    <property type="entry name" value="PP-bd_ACP"/>
</dbReference>
<evidence type="ECO:0000256" key="3">
    <source>
        <dbReference type="ARBA" id="ARBA00022679"/>
    </source>
</evidence>
<dbReference type="InterPro" id="IPR050091">
    <property type="entry name" value="PKS_NRPS_Biosynth_Enz"/>
</dbReference>
<dbReference type="EMBL" id="HG719864">
    <property type="protein sequence ID" value="CDJ58830.1"/>
    <property type="molecule type" value="Genomic_DNA"/>
</dbReference>
<dbReference type="InterPro" id="IPR016039">
    <property type="entry name" value="Thiolase-like"/>
</dbReference>
<feature type="non-terminal residue" evidence="6">
    <location>
        <position position="1"/>
    </location>
</feature>
<feature type="domain" description="Carrier" evidence="4">
    <location>
        <begin position="709"/>
        <end position="786"/>
    </location>
</feature>
<feature type="domain" description="Ketosynthase family 3 (KS3)" evidence="5">
    <location>
        <begin position="810"/>
        <end position="1254"/>
    </location>
</feature>
<dbReference type="InterPro" id="IPR016035">
    <property type="entry name" value="Acyl_Trfase/lysoPLipase"/>
</dbReference>
<dbReference type="Pfam" id="PF07993">
    <property type="entry name" value="NAD_binding_4"/>
    <property type="match status" value="1"/>
</dbReference>
<keyword evidence="2" id="KW-0597">Phosphoprotein</keyword>
<dbReference type="OrthoDB" id="329835at2759"/>
<dbReference type="Gene3D" id="1.10.1200.10">
    <property type="entry name" value="ACP-like"/>
    <property type="match status" value="1"/>
</dbReference>
<dbReference type="Gene3D" id="3.40.50.720">
    <property type="entry name" value="NAD(P)-binding Rossmann-like Domain"/>
    <property type="match status" value="2"/>
</dbReference>
<dbReference type="InterPro" id="IPR020841">
    <property type="entry name" value="PKS_Beta-ketoAc_synthase_dom"/>
</dbReference>
<dbReference type="InterPro" id="IPR018201">
    <property type="entry name" value="Ketoacyl_synth_AS"/>
</dbReference>
<dbReference type="GO" id="GO:0004312">
    <property type="term" value="F:fatty acid synthase activity"/>
    <property type="evidence" value="ECO:0007669"/>
    <property type="project" value="TreeGrafter"/>
</dbReference>
<dbReference type="Gene3D" id="3.40.366.10">
    <property type="entry name" value="Malonyl-Coenzyme A Acyl Carrier Protein, domain 2"/>
    <property type="match status" value="1"/>
</dbReference>
<reference evidence="6" key="2">
    <citation type="submission" date="2013-10" db="EMBL/GenBank/DDBJ databases">
        <authorList>
            <person name="Aslett M."/>
        </authorList>
    </citation>
    <scope>NUCLEOTIDE SEQUENCE [LARGE SCALE GENOMIC DNA]</scope>
    <source>
        <strain evidence="6">Weybridge</strain>
    </source>
</reference>
<dbReference type="SMART" id="SM00825">
    <property type="entry name" value="PKS_KS"/>
    <property type="match status" value="1"/>
</dbReference>
<dbReference type="InterPro" id="IPR013120">
    <property type="entry name" value="FAR_NAD-bd"/>
</dbReference>
<gene>
    <name evidence="6" type="ORF">EMWEY_00053470</name>
</gene>
<dbReference type="CDD" id="cd00833">
    <property type="entry name" value="PKS"/>
    <property type="match status" value="1"/>
</dbReference>
<dbReference type="Proteomes" id="UP000030763">
    <property type="component" value="Unassembled WGS sequence"/>
</dbReference>
<dbReference type="InterPro" id="IPR057326">
    <property type="entry name" value="KR_dom"/>
</dbReference>
<dbReference type="RefSeq" id="XP_013335478.1">
    <property type="nucleotide sequence ID" value="XM_013480024.1"/>
</dbReference>
<dbReference type="InterPro" id="IPR014031">
    <property type="entry name" value="Ketoacyl_synth_C"/>
</dbReference>
<dbReference type="PANTHER" id="PTHR43775:SF37">
    <property type="entry name" value="SI:DKEY-61P9.11"/>
    <property type="match status" value="1"/>
</dbReference>
<dbReference type="GO" id="GO:0004315">
    <property type="term" value="F:3-oxoacyl-[acyl-carrier-protein] synthase activity"/>
    <property type="evidence" value="ECO:0007669"/>
    <property type="project" value="InterPro"/>
</dbReference>
<dbReference type="SMART" id="SM00827">
    <property type="entry name" value="PKS_AT"/>
    <property type="match status" value="1"/>
</dbReference>
<dbReference type="SMART" id="SM00822">
    <property type="entry name" value="PKS_KR"/>
    <property type="match status" value="1"/>
</dbReference>
<dbReference type="SUPFAM" id="SSF51735">
    <property type="entry name" value="NAD(P)-binding Rossmann-fold domains"/>
    <property type="match status" value="2"/>
</dbReference>
<protein>
    <submittedName>
        <fullName evidence="6">Uncharacterized protein</fullName>
    </submittedName>
</protein>
<dbReference type="PROSITE" id="PS52004">
    <property type="entry name" value="KS3_2"/>
    <property type="match status" value="1"/>
</dbReference>
<dbReference type="SUPFAM" id="SSF47336">
    <property type="entry name" value="ACP-like"/>
    <property type="match status" value="1"/>
</dbReference>
<sequence>TGTKEDVDTLLRHLGVSEASRRLHVSHAFHSPLMAGAVPEMEAIISTVNLQPASITIASTVRGRVLEPSETQDPHYWGEQLTLPVRFREAVEAAVKAADSDHIVFLEVGPQRTLVNLAGQILGRSKQECVKYYELAGRDRTSESKDELEAWLGKISAAVSTCPVFRWNHKKFPFPLEAARRQSVQEASNQPEQGVGQAVQGPLWKMKWKELTPPDSSLQSLSSFAQNCLFCGVPKEHMSAFRSLLKSSNMGDAGVVESGGIQPETPLPSLASGRIDCVIFAGGLWMSSTPTVCLEELRTVLLSYSRSAQTDQGFSPTFCVIVSCSSSAFGITAQHTHSKQGVDADIRQAGLLGMCRTSRLEIQRLCKKPFPMIYVNVEEYSLGCLSKAWSWISTQRTLLNDKLFSLVEEDIIITNNCHLAPRLQQVATPQSRTRVVITSAKSYVVTGGTGGLGVSVSQWLLNRGAGFVALLSRSGKPATALQQTPAWKTVEEGINAGRAAIMLCDVKDAQHLRHTLSRIHESIPIGGIFHCAGYEGQPSLLDSSLKSIECVFEPKAYGAWNLHLACQALDVERGLGMFVLFSSISVLPGNDALATYAAANAYIDSLAYWRRSQGLQAQSIQWGPWNDVGMVTRNEKLERVFRSRGIKPFTPEEGIQIMELALQTEEPCVCALNVNWKKYFQAFGHNIPRALAERVSETQTSSENSRDKGRSKELIEAVVLEAARSLVDKDEVISTGTRLDELGLDSLGSVELRNLLQERLAMSLPASLLLEYATLGEVIEYIAEDLCAEPGLRSTYRTPGPRLQPSNHSGDGFAVIGIGCRLPGRSNSPQEFWNMLLAGTDCVEDIPWQRFNIQPLFDPDPDENKCYVKEAALLDNAHLFDNEFFQMTESQARNIDPQQRVLLEVAYETLVDAQYTRNDVKGHEIGVFCATYMNDYQLSSLTKGENGILAIGEGVDGGVPRLGEASGYPEPGSLMCLIPNRISYSFGLIGPSIGVDAACASGLVALDTAITKLRLASCSKAFVGAVSLILVPCFFLGGSKTRQFSKAGRCRTFDAAADGLVRGEGAAGVLLAPLAAARSESKFVHAIVRGTAISHYGQGARLTAPNTRALARVLNMALESGGVDQSMVRCYEAHGTATVLGDIIEMNAVKHLFEKRPKESPLIVGTAHNNIGHLDSAAALVAFVKTVLSLKHRYVPPNIQFNKMHPDIDAFDTSRIVYTREGQAIRTTDNETRIFGANLAYGLGGTVVAAITEEGDDPAKEPQVTRHVWNHNSFPLDSQKFVFLLGSAALLAQDRKQTPRDDVAYLIRCICNDMLSKDKLESLNPCTPPDSVSEIFLTGATGLTGSRILLSLLERKIDCGRNGQNGFPRIYCLVQARDRMHAMYRIVDAVVGRGNQWNQRFFEQVIPVVGDLRAPRMGLSQETFDALANKVEAVYHAGRVVDFALPYEALRKANVLSLLPLVELCTTGRAKHLHVLSDFAAYIQYFAAFSGDLSQPILEELGVPQPLLDRMENQMPASIMGYPWARWAVEEVLAKCQNWINNWKASAADDFHGIKDKFSFTVYRLPNSAVYFNNGRVEFLNPFFAISMAALQQGVVPPGVLPVGPPFLSTPIDISADILATISRLRHRPTVIHIVNPVGVRRDAINQTLLTLKIPFRESCEDEFLRGIENNQNTSAAYTLLPAMRFWRRYWFSKDLDRKDAFPISTANVEACLPNALKQFPHPGEVWTRNLAYCLANYHLVRDPFDTIMPFAFLKRVGASLVETKAFKQLSSDTQNMLHVALRGGKSQEIEQALQWQTKNFVNSHFFSFLSAPQ</sequence>
<dbReference type="Gene3D" id="3.40.47.10">
    <property type="match status" value="1"/>
</dbReference>
<dbReference type="InterPro" id="IPR014043">
    <property type="entry name" value="Acyl_transferase_dom"/>
</dbReference>
<evidence type="ECO:0000313" key="6">
    <source>
        <dbReference type="EMBL" id="CDJ58830.1"/>
    </source>
</evidence>
<keyword evidence="3" id="KW-0808">Transferase</keyword>
<dbReference type="PROSITE" id="PS00012">
    <property type="entry name" value="PHOSPHOPANTETHEINE"/>
    <property type="match status" value="1"/>
</dbReference>
<dbReference type="Pfam" id="PF02801">
    <property type="entry name" value="Ketoacyl-synt_C"/>
    <property type="match status" value="1"/>
</dbReference>
<dbReference type="InterPro" id="IPR036736">
    <property type="entry name" value="ACP-like_sf"/>
</dbReference>
<organism evidence="6 7">
    <name type="scientific">Eimeria maxima</name>
    <name type="common">Coccidian parasite</name>
    <dbReference type="NCBI Taxonomy" id="5804"/>
    <lineage>
        <taxon>Eukaryota</taxon>
        <taxon>Sar</taxon>
        <taxon>Alveolata</taxon>
        <taxon>Apicomplexa</taxon>
        <taxon>Conoidasida</taxon>
        <taxon>Coccidia</taxon>
        <taxon>Eucoccidiorida</taxon>
        <taxon>Eimeriorina</taxon>
        <taxon>Eimeriidae</taxon>
        <taxon>Eimeria</taxon>
    </lineage>
</organism>
<dbReference type="Pfam" id="PF08659">
    <property type="entry name" value="KR"/>
    <property type="match status" value="1"/>
</dbReference>
<dbReference type="SMART" id="SM00823">
    <property type="entry name" value="PKS_PP"/>
    <property type="match status" value="1"/>
</dbReference>
<evidence type="ECO:0000256" key="1">
    <source>
        <dbReference type="ARBA" id="ARBA00022450"/>
    </source>
</evidence>
<evidence type="ECO:0000259" key="5">
    <source>
        <dbReference type="PROSITE" id="PS52004"/>
    </source>
</evidence>
<dbReference type="InterPro" id="IPR036291">
    <property type="entry name" value="NAD(P)-bd_dom_sf"/>
</dbReference>
<keyword evidence="7" id="KW-1185">Reference proteome</keyword>
<dbReference type="InterPro" id="IPR020806">
    <property type="entry name" value="PKS_PP-bd"/>
</dbReference>
<dbReference type="InterPro" id="IPR013968">
    <property type="entry name" value="PKS_KR"/>
</dbReference>